<feature type="domain" description="Glycosyl hydrolase family 38 C-terminal" evidence="1">
    <location>
        <begin position="43"/>
        <end position="113"/>
    </location>
</feature>
<gene>
    <name evidence="2" type="ORF">J2T15_000038</name>
</gene>
<organism evidence="2 3">
    <name type="scientific">Paenibacillus harenae</name>
    <dbReference type="NCBI Taxonomy" id="306543"/>
    <lineage>
        <taxon>Bacteria</taxon>
        <taxon>Bacillati</taxon>
        <taxon>Bacillota</taxon>
        <taxon>Bacilli</taxon>
        <taxon>Bacillales</taxon>
        <taxon>Paenibacillaceae</taxon>
        <taxon>Paenibacillus</taxon>
    </lineage>
</organism>
<name>A0ABT9TU84_PAEHA</name>
<evidence type="ECO:0000313" key="2">
    <source>
        <dbReference type="EMBL" id="MDQ0110622.1"/>
    </source>
</evidence>
<evidence type="ECO:0000313" key="3">
    <source>
        <dbReference type="Proteomes" id="UP001229346"/>
    </source>
</evidence>
<keyword evidence="3" id="KW-1185">Reference proteome</keyword>
<comment type="caution">
    <text evidence="2">The sequence shown here is derived from an EMBL/GenBank/DDBJ whole genome shotgun (WGS) entry which is preliminary data.</text>
</comment>
<proteinExistence type="predicted"/>
<dbReference type="SUPFAM" id="SSF74650">
    <property type="entry name" value="Galactose mutarotase-like"/>
    <property type="match status" value="1"/>
</dbReference>
<dbReference type="Gene3D" id="2.70.98.30">
    <property type="entry name" value="Golgi alpha-mannosidase II, domain 4"/>
    <property type="match status" value="1"/>
</dbReference>
<dbReference type="Pfam" id="PF07748">
    <property type="entry name" value="Glyco_hydro_38C"/>
    <property type="match status" value="1"/>
</dbReference>
<accession>A0ABT9TU84</accession>
<dbReference type="EMBL" id="JAUSSU010000001">
    <property type="protein sequence ID" value="MDQ0110622.1"/>
    <property type="molecule type" value="Genomic_DNA"/>
</dbReference>
<sequence length="121" mass="13407">MPKVATGKKVVLLIDLNGELCIVDHDGTPPAYRQSRGTPLMIEGLETFVDGPTAGLLMHYRFGQSSLLQKVVLTAGSRRIDFVTELDWKESSKMLRTSFPVNVRSDHANCEKQKCISAVMN</sequence>
<dbReference type="InterPro" id="IPR011682">
    <property type="entry name" value="Glyco_hydro_38_C"/>
</dbReference>
<dbReference type="InterPro" id="IPR011013">
    <property type="entry name" value="Gal_mutarotase_sf_dom"/>
</dbReference>
<evidence type="ECO:0000259" key="1">
    <source>
        <dbReference type="Pfam" id="PF07748"/>
    </source>
</evidence>
<reference evidence="2 3" key="1">
    <citation type="submission" date="2023-07" db="EMBL/GenBank/DDBJ databases">
        <title>Sorghum-associated microbial communities from plants grown in Nebraska, USA.</title>
        <authorList>
            <person name="Schachtman D."/>
        </authorList>
    </citation>
    <scope>NUCLEOTIDE SEQUENCE [LARGE SCALE GENOMIC DNA]</scope>
    <source>
        <strain evidence="2 3">CC482</strain>
    </source>
</reference>
<dbReference type="Proteomes" id="UP001229346">
    <property type="component" value="Unassembled WGS sequence"/>
</dbReference>
<dbReference type="RefSeq" id="WP_307199869.1">
    <property type="nucleotide sequence ID" value="NZ_JAUSSU010000001.1"/>
</dbReference>
<protein>
    <recommendedName>
        <fullName evidence="1">Glycosyl hydrolase family 38 C-terminal domain-containing protein</fullName>
    </recommendedName>
</protein>